<evidence type="ECO:0000313" key="4">
    <source>
        <dbReference type="Proteomes" id="UP001228905"/>
    </source>
</evidence>
<feature type="signal peptide" evidence="2">
    <location>
        <begin position="1"/>
        <end position="26"/>
    </location>
</feature>
<dbReference type="RefSeq" id="WP_307347593.1">
    <property type="nucleotide sequence ID" value="NZ_JAUSVS010000002.1"/>
</dbReference>
<dbReference type="InterPro" id="IPR012334">
    <property type="entry name" value="Pectin_lyas_fold"/>
</dbReference>
<comment type="caution">
    <text evidence="3">The sequence shown here is derived from an EMBL/GenBank/DDBJ whole genome shotgun (WGS) entry which is preliminary data.</text>
</comment>
<reference evidence="3 4" key="1">
    <citation type="submission" date="2023-07" db="EMBL/GenBank/DDBJ databases">
        <title>Genomic Encyclopedia of Type Strains, Phase IV (KMG-IV): sequencing the most valuable type-strain genomes for metagenomic binning, comparative biology and taxonomic classification.</title>
        <authorList>
            <person name="Goeker M."/>
        </authorList>
    </citation>
    <scope>NUCLEOTIDE SEQUENCE [LARGE SCALE GENOMIC DNA]</scope>
    <source>
        <strain evidence="3 4">DSM 18695</strain>
    </source>
</reference>
<accession>A0ABU0INI5</accession>
<evidence type="ECO:0008006" key="5">
    <source>
        <dbReference type="Google" id="ProtNLM"/>
    </source>
</evidence>
<keyword evidence="4" id="KW-1185">Reference proteome</keyword>
<evidence type="ECO:0000256" key="1">
    <source>
        <dbReference type="SAM" id="MobiDB-lite"/>
    </source>
</evidence>
<dbReference type="InterPro" id="IPR011050">
    <property type="entry name" value="Pectin_lyase_fold/virulence"/>
</dbReference>
<organism evidence="3 4">
    <name type="scientific">Caulobacter ginsengisoli</name>
    <dbReference type="NCBI Taxonomy" id="400775"/>
    <lineage>
        <taxon>Bacteria</taxon>
        <taxon>Pseudomonadati</taxon>
        <taxon>Pseudomonadota</taxon>
        <taxon>Alphaproteobacteria</taxon>
        <taxon>Caulobacterales</taxon>
        <taxon>Caulobacteraceae</taxon>
        <taxon>Caulobacter</taxon>
    </lineage>
</organism>
<dbReference type="EMBL" id="JAUSVS010000002">
    <property type="protein sequence ID" value="MDQ0463568.1"/>
    <property type="molecule type" value="Genomic_DNA"/>
</dbReference>
<protein>
    <recommendedName>
        <fullName evidence="5">Right handed beta helix domain-containing protein</fullName>
    </recommendedName>
</protein>
<feature type="region of interest" description="Disordered" evidence="1">
    <location>
        <begin position="81"/>
        <end position="138"/>
    </location>
</feature>
<feature type="chain" id="PRO_5045842338" description="Right handed beta helix domain-containing protein" evidence="2">
    <location>
        <begin position="27"/>
        <end position="547"/>
    </location>
</feature>
<dbReference type="Proteomes" id="UP001228905">
    <property type="component" value="Unassembled WGS sequence"/>
</dbReference>
<feature type="compositionally biased region" description="Pro residues" evidence="1">
    <location>
        <begin position="529"/>
        <end position="538"/>
    </location>
</feature>
<feature type="region of interest" description="Disordered" evidence="1">
    <location>
        <begin position="508"/>
        <end position="547"/>
    </location>
</feature>
<dbReference type="Gene3D" id="2.160.20.10">
    <property type="entry name" value="Single-stranded right-handed beta-helix, Pectin lyase-like"/>
    <property type="match status" value="1"/>
</dbReference>
<sequence length="547" mass="58048">MRPAIRLTLAAGAALGVLVVAMTADAYPDAQIDQQIRPNFGGLITPPLKPRKRPDRWRPGAYKWGRAPAGYGPYNCDPGYGQQGGGYGQPQQGGYGQQPQQGGYGQTQQGGYGQPQQGGYGQQDPYGQPDACAQGGYGQQPAYGQPAYGQPGYGQGGGYYYIRNLPSITVDCGDPKLGPTPVSDALNRVIDNGVVYVRAGSVCKETINVTHPVVIAGEGVSAFSTSTDTAAASFQPTGGMPCVRVAPGVHGVELRDLDFSVKAGSRTACIEAWDSDVALVRTQVTYWGDSSAVYINGGKLIVRDSNIDGHTWDATVVGEGAVIDIARTRITGEAAGLDITPGTGESKLEQVGILARGVNDPGDVGILARGLRSGSGTLLVKNSVICGFRSGLHAERGANVTLTRSRICRAVRGVVSDGGDVTVSESAVAGTDTGFVIGGGRASIIRNRIYDFQREAIYVEPGSNVDIQFNWAYSAMDCWRRSWDPGVYCLASRQLPPAVRDERDFGTYRRDWEGDGYDRGYMRDGEPKALPPAAPPAAPKKRWGRKS</sequence>
<evidence type="ECO:0000313" key="3">
    <source>
        <dbReference type="EMBL" id="MDQ0463568.1"/>
    </source>
</evidence>
<gene>
    <name evidence="3" type="ORF">QO010_001339</name>
</gene>
<feature type="region of interest" description="Disordered" evidence="1">
    <location>
        <begin position="41"/>
        <end position="61"/>
    </location>
</feature>
<keyword evidence="2" id="KW-0732">Signal</keyword>
<feature type="compositionally biased region" description="Basic and acidic residues" evidence="1">
    <location>
        <begin position="508"/>
        <end position="527"/>
    </location>
</feature>
<proteinExistence type="predicted"/>
<evidence type="ECO:0000256" key="2">
    <source>
        <dbReference type="SAM" id="SignalP"/>
    </source>
</evidence>
<name>A0ABU0INI5_9CAUL</name>
<feature type="compositionally biased region" description="Gly residues" evidence="1">
    <location>
        <begin position="81"/>
        <end position="121"/>
    </location>
</feature>
<dbReference type="SUPFAM" id="SSF51126">
    <property type="entry name" value="Pectin lyase-like"/>
    <property type="match status" value="1"/>
</dbReference>